<keyword evidence="2 11" id="KW-0813">Transport</keyword>
<keyword evidence="7 12" id="KW-0798">TonB box</keyword>
<dbReference type="PROSITE" id="PS52016">
    <property type="entry name" value="TONB_DEPENDENT_REC_3"/>
    <property type="match status" value="1"/>
</dbReference>
<keyword evidence="10 11" id="KW-0998">Cell outer membrane</keyword>
<keyword evidence="16" id="KW-0675">Receptor</keyword>
<organism evidence="16 17">
    <name type="scientific">Lysobacter concretionis Ko07 = DSM 16239</name>
    <dbReference type="NCBI Taxonomy" id="1122185"/>
    <lineage>
        <taxon>Bacteria</taxon>
        <taxon>Pseudomonadati</taxon>
        <taxon>Pseudomonadota</taxon>
        <taxon>Gammaproteobacteria</taxon>
        <taxon>Lysobacterales</taxon>
        <taxon>Lysobacteraceae</taxon>
        <taxon>Novilysobacter</taxon>
    </lineage>
</organism>
<evidence type="ECO:0000256" key="6">
    <source>
        <dbReference type="ARBA" id="ARBA00023065"/>
    </source>
</evidence>
<reference evidence="16 17" key="1">
    <citation type="submission" date="2013-08" db="EMBL/GenBank/DDBJ databases">
        <title>Genome sequencing of Lysobacter.</title>
        <authorList>
            <person name="Zhang S."/>
            <person name="Wang G."/>
        </authorList>
    </citation>
    <scope>NUCLEOTIDE SEQUENCE [LARGE SCALE GENOMIC DNA]</scope>
    <source>
        <strain evidence="16 17">Ko07</strain>
    </source>
</reference>
<dbReference type="InterPro" id="IPR036942">
    <property type="entry name" value="Beta-barrel_TonB_sf"/>
</dbReference>
<feature type="domain" description="TonB-dependent receptor plug" evidence="15">
    <location>
        <begin position="47"/>
        <end position="152"/>
    </location>
</feature>
<dbReference type="Pfam" id="PF00593">
    <property type="entry name" value="TonB_dep_Rec_b-barrel"/>
    <property type="match status" value="1"/>
</dbReference>
<evidence type="ECO:0000313" key="17">
    <source>
        <dbReference type="Proteomes" id="UP000030017"/>
    </source>
</evidence>
<dbReference type="InterPro" id="IPR010101">
    <property type="entry name" value="B12_transptr_BtuB"/>
</dbReference>
<accession>A0A0A0EJM4</accession>
<dbReference type="PANTHER" id="PTHR30069">
    <property type="entry name" value="TONB-DEPENDENT OUTER MEMBRANE RECEPTOR"/>
    <property type="match status" value="1"/>
</dbReference>
<evidence type="ECO:0000313" key="16">
    <source>
        <dbReference type="EMBL" id="KGM51191.1"/>
    </source>
</evidence>
<keyword evidence="4 11" id="KW-0812">Transmembrane</keyword>
<keyword evidence="6" id="KW-0406">Ion transport</keyword>
<dbReference type="GO" id="GO:0015288">
    <property type="term" value="F:porin activity"/>
    <property type="evidence" value="ECO:0007669"/>
    <property type="project" value="UniProtKB-KW"/>
</dbReference>
<dbReference type="Proteomes" id="UP000030017">
    <property type="component" value="Unassembled WGS sequence"/>
</dbReference>
<feature type="chain" id="PRO_5001962190" evidence="13">
    <location>
        <begin position="22"/>
        <end position="615"/>
    </location>
</feature>
<evidence type="ECO:0000256" key="5">
    <source>
        <dbReference type="ARBA" id="ARBA00022729"/>
    </source>
</evidence>
<evidence type="ECO:0000256" key="11">
    <source>
        <dbReference type="PROSITE-ProRule" id="PRU01360"/>
    </source>
</evidence>
<name>A0A0A0EJM4_9GAMM</name>
<dbReference type="SUPFAM" id="SSF56935">
    <property type="entry name" value="Porins"/>
    <property type="match status" value="1"/>
</dbReference>
<evidence type="ECO:0000256" key="12">
    <source>
        <dbReference type="RuleBase" id="RU003357"/>
    </source>
</evidence>
<dbReference type="GO" id="GO:0009279">
    <property type="term" value="C:cell outer membrane"/>
    <property type="evidence" value="ECO:0007669"/>
    <property type="project" value="UniProtKB-SubCell"/>
</dbReference>
<evidence type="ECO:0000256" key="8">
    <source>
        <dbReference type="ARBA" id="ARBA00023114"/>
    </source>
</evidence>
<keyword evidence="9 11" id="KW-0472">Membrane</keyword>
<evidence type="ECO:0000256" key="1">
    <source>
        <dbReference type="ARBA" id="ARBA00004571"/>
    </source>
</evidence>
<proteinExistence type="inferred from homology"/>
<evidence type="ECO:0000259" key="14">
    <source>
        <dbReference type="Pfam" id="PF00593"/>
    </source>
</evidence>
<evidence type="ECO:0000256" key="4">
    <source>
        <dbReference type="ARBA" id="ARBA00022692"/>
    </source>
</evidence>
<dbReference type="CDD" id="cd01347">
    <property type="entry name" value="ligand_gated_channel"/>
    <property type="match status" value="1"/>
</dbReference>
<dbReference type="InterPro" id="IPR039426">
    <property type="entry name" value="TonB-dep_rcpt-like"/>
</dbReference>
<feature type="domain" description="TonB-dependent receptor-like beta-barrel" evidence="14">
    <location>
        <begin position="188"/>
        <end position="587"/>
    </location>
</feature>
<dbReference type="PANTHER" id="PTHR30069:SF53">
    <property type="entry name" value="COLICIN I RECEPTOR-RELATED"/>
    <property type="match status" value="1"/>
</dbReference>
<dbReference type="EMBL" id="AVPS01000008">
    <property type="protein sequence ID" value="KGM51191.1"/>
    <property type="molecule type" value="Genomic_DNA"/>
</dbReference>
<protein>
    <submittedName>
        <fullName evidence="16">TonB-dependent receptor</fullName>
    </submittedName>
</protein>
<gene>
    <name evidence="16" type="ORF">N792_12440</name>
</gene>
<dbReference type="Pfam" id="PF07715">
    <property type="entry name" value="Plug"/>
    <property type="match status" value="1"/>
</dbReference>
<dbReference type="InterPro" id="IPR037066">
    <property type="entry name" value="Plug_dom_sf"/>
</dbReference>
<dbReference type="eggNOG" id="COG4206">
    <property type="taxonomic scope" value="Bacteria"/>
</dbReference>
<keyword evidence="3 11" id="KW-1134">Transmembrane beta strand</keyword>
<comment type="subcellular location">
    <subcellularLocation>
        <location evidence="1 11">Cell outer membrane</location>
        <topology evidence="1 11">Multi-pass membrane protein</topology>
    </subcellularLocation>
</comment>
<comment type="caution">
    <text evidence="16">The sequence shown here is derived from an EMBL/GenBank/DDBJ whole genome shotgun (WGS) entry which is preliminary data.</text>
</comment>
<dbReference type="Gene3D" id="2.170.130.10">
    <property type="entry name" value="TonB-dependent receptor, plug domain"/>
    <property type="match status" value="1"/>
</dbReference>
<dbReference type="GO" id="GO:0015420">
    <property type="term" value="F:ABC-type vitamin B12 transporter activity"/>
    <property type="evidence" value="ECO:0007669"/>
    <property type="project" value="InterPro"/>
</dbReference>
<evidence type="ECO:0000259" key="15">
    <source>
        <dbReference type="Pfam" id="PF07715"/>
    </source>
</evidence>
<dbReference type="Gene3D" id="2.40.170.20">
    <property type="entry name" value="TonB-dependent receptor, beta-barrel domain"/>
    <property type="match status" value="1"/>
</dbReference>
<evidence type="ECO:0000256" key="7">
    <source>
        <dbReference type="ARBA" id="ARBA00023077"/>
    </source>
</evidence>
<evidence type="ECO:0000256" key="3">
    <source>
        <dbReference type="ARBA" id="ARBA00022452"/>
    </source>
</evidence>
<dbReference type="InterPro" id="IPR000531">
    <property type="entry name" value="Beta-barrel_TonB"/>
</dbReference>
<dbReference type="GO" id="GO:0006811">
    <property type="term" value="P:monoatomic ion transport"/>
    <property type="evidence" value="ECO:0007669"/>
    <property type="project" value="UniProtKB-KW"/>
</dbReference>
<evidence type="ECO:0000256" key="10">
    <source>
        <dbReference type="ARBA" id="ARBA00023237"/>
    </source>
</evidence>
<keyword evidence="8" id="KW-0626">Porin</keyword>
<dbReference type="AlphaFoldDB" id="A0A0A0EJM4"/>
<dbReference type="InterPro" id="IPR012910">
    <property type="entry name" value="Plug_dom"/>
</dbReference>
<sequence length="615" mass="67240">MPQFRLLSMAVALALPVAAFAQSGNTDTATDLDQIVVTSTRTAIALEDSIAPTQVIDRATIERSQATSLQELLQGRAGINLVNSGGAGKLTTLFMRGTNSAHTLVLIDGVRVNLADFAFATFQNIPVEQIERVEIMRGPGSSLYGSEAIGGVIQIFTRRDHGAFAPHFQLGAGSNGLREASGGFGGSIGRGWFGADAGYQRTDGINACRGSATLFQGCYADEPDRDGYRNHSLNLRGGYTFSDALSVEASALRTEGENEYDGFYNYSEIMQQVFSGKLRYTPSERVAVTVNAGRSDNESDNYTGDVHASTNNTHRDTASVQADVTVASGQLLSAGVDWYQDHLDSSTAYLVDSRENTAVFVQYQGTFGAQQWQAGVRNDDNDQFGNHTTGSLGWGMTLDNGFRLSASYGTGFKAPTFSDLYDPWSGVPGLKPEESESLNLGLAQTAENWNWALDVYETRIDDLITYDSTTWMMSQVERARIRGAEFTFNTTVAGWDLSTQLSHTDPRNRSAGVQHDNLLARRARNTARVDLDRRFGDFRFGTTLIAAGERFDDAANNVRLGGYGTLDLRVEYALSPAWSLQARASNVLDHDYETVAWYNQPGREYGLRLKYRPAH</sequence>
<evidence type="ECO:0000256" key="9">
    <source>
        <dbReference type="ARBA" id="ARBA00023136"/>
    </source>
</evidence>
<dbReference type="NCBIfam" id="TIGR01779">
    <property type="entry name" value="TonB-B12"/>
    <property type="match status" value="1"/>
</dbReference>
<keyword evidence="17" id="KW-1185">Reference proteome</keyword>
<comment type="similarity">
    <text evidence="11 12">Belongs to the TonB-dependent receptor family.</text>
</comment>
<evidence type="ECO:0000256" key="2">
    <source>
        <dbReference type="ARBA" id="ARBA00022448"/>
    </source>
</evidence>
<dbReference type="STRING" id="1122185.N792_12440"/>
<keyword evidence="5 13" id="KW-0732">Signal</keyword>
<dbReference type="GO" id="GO:0046930">
    <property type="term" value="C:pore complex"/>
    <property type="evidence" value="ECO:0007669"/>
    <property type="project" value="UniProtKB-KW"/>
</dbReference>
<feature type="signal peptide" evidence="13">
    <location>
        <begin position="1"/>
        <end position="21"/>
    </location>
</feature>
<evidence type="ECO:0000256" key="13">
    <source>
        <dbReference type="SAM" id="SignalP"/>
    </source>
</evidence>